<sequence length="457" mass="50868">MLEHSFFPITTPQKPNTPYGKKGTSSLAAQLAAAIPENEFTPDPNTRYGEIWMGDHPSNPSSLILDDGSKVPLWKLSSEDPKRYLGAEVLKKFGDTPSGFEENKEGGEPLKHLPFLFKVLSFDRALPLQIHPNRVLVDHNYKPEVAVCISEKFDGFIGFRPLLEIQRFLGLVTELVSAIGDDEVVKEILGLQLEDPSALGADDERKLLKRLFSGIMWRKDEVIAEQCQKLATRLDEHGDGAVVGDKYMALGRVIRKCLKDYPNDKAVFVGFLMNLVSLKYGEGVVVGVDEIHAYIEGDIIECMAWGDNMLAHGFQPPEERSSAKVLISSVAFHTHSNPDLSRIPPSLVLPSSPWEWSKEGKTTHYLVPLEEFELIHVVLNHKGDFEETTPFPRPINGPLILIVVRGAAEIRLRDGGESMVMERGRAVFVRPDVVWRITATAQDGADIWGAFHDESGV</sequence>
<dbReference type="GO" id="GO:0004476">
    <property type="term" value="F:mannose-6-phosphate isomerase activity"/>
    <property type="evidence" value="ECO:0007669"/>
    <property type="project" value="UniProtKB-EC"/>
</dbReference>
<comment type="function">
    <text evidence="2">Involved in the synthesis of the GDP-mannose and dolichol-phosphate-mannose required for a number of critical mannosyl transfer reactions.</text>
</comment>
<dbReference type="GO" id="GO:0005829">
    <property type="term" value="C:cytosol"/>
    <property type="evidence" value="ECO:0007669"/>
    <property type="project" value="TreeGrafter"/>
</dbReference>
<evidence type="ECO:0000256" key="7">
    <source>
        <dbReference type="ARBA" id="ARBA00022723"/>
    </source>
</evidence>
<evidence type="ECO:0000259" key="15">
    <source>
        <dbReference type="Pfam" id="PF20512"/>
    </source>
</evidence>
<feature type="binding site" evidence="12">
    <location>
        <position position="292"/>
    </location>
    <ligand>
        <name>Zn(2+)</name>
        <dbReference type="ChEBI" id="CHEBI:29105"/>
    </ligand>
</feature>
<dbReference type="InterPro" id="IPR001250">
    <property type="entry name" value="Man6P_Isoase-1"/>
</dbReference>
<feature type="binding site" evidence="12">
    <location>
        <position position="144"/>
    </location>
    <ligand>
        <name>Zn(2+)</name>
        <dbReference type="ChEBI" id="CHEBI:29105"/>
    </ligand>
</feature>
<evidence type="ECO:0000256" key="8">
    <source>
        <dbReference type="ARBA" id="ARBA00022833"/>
    </source>
</evidence>
<comment type="similarity">
    <text evidence="4">Belongs to the mannose-6-phosphate isomerase type 1 family.</text>
</comment>
<dbReference type="SUPFAM" id="SSF51182">
    <property type="entry name" value="RmlC-like cupins"/>
    <property type="match status" value="1"/>
</dbReference>
<evidence type="ECO:0000313" key="16">
    <source>
        <dbReference type="EMBL" id="RPB25918.1"/>
    </source>
</evidence>
<keyword evidence="8 12" id="KW-0862">Zinc</keyword>
<dbReference type="InterPro" id="IPR046457">
    <property type="entry name" value="PMI_typeI_cat"/>
</dbReference>
<dbReference type="PANTHER" id="PTHR10309:SF0">
    <property type="entry name" value="MANNOSE-6-PHOSPHATE ISOMERASE"/>
    <property type="match status" value="1"/>
</dbReference>
<dbReference type="OrthoDB" id="6605218at2759"/>
<evidence type="ECO:0000256" key="2">
    <source>
        <dbReference type="ARBA" id="ARBA00002564"/>
    </source>
</evidence>
<dbReference type="NCBIfam" id="TIGR00218">
    <property type="entry name" value="manA"/>
    <property type="match status" value="1"/>
</dbReference>
<evidence type="ECO:0000313" key="17">
    <source>
        <dbReference type="Proteomes" id="UP000267821"/>
    </source>
</evidence>
<comment type="catalytic activity">
    <reaction evidence="1">
        <text>D-mannose 6-phosphate = D-fructose 6-phosphate</text>
        <dbReference type="Rhea" id="RHEA:12356"/>
        <dbReference type="ChEBI" id="CHEBI:58735"/>
        <dbReference type="ChEBI" id="CHEBI:61527"/>
        <dbReference type="EC" id="5.3.1.8"/>
    </reaction>
</comment>
<evidence type="ECO:0000256" key="9">
    <source>
        <dbReference type="ARBA" id="ARBA00023235"/>
    </source>
</evidence>
<comment type="pathway">
    <text evidence="3">Nucleotide-sugar biosynthesis; GDP-alpha-D-mannose biosynthesis; alpha-D-mannose 1-phosphate from D-fructose 6-phosphate: step 1/2.</text>
</comment>
<dbReference type="GO" id="GO:0009298">
    <property type="term" value="P:GDP-mannose biosynthetic process"/>
    <property type="evidence" value="ECO:0007669"/>
    <property type="project" value="UniProtKB-UniPathway"/>
</dbReference>
<evidence type="ECO:0000256" key="12">
    <source>
        <dbReference type="PIRSR" id="PIRSR001480-2"/>
    </source>
</evidence>
<dbReference type="UniPathway" id="UPA00126">
    <property type="reaction ID" value="UER00423"/>
</dbReference>
<feature type="region of interest" description="Disordered" evidence="13">
    <location>
        <begin position="1"/>
        <end position="23"/>
    </location>
</feature>
<evidence type="ECO:0000256" key="6">
    <source>
        <dbReference type="ARBA" id="ARBA00018236"/>
    </source>
</evidence>
<keyword evidence="9" id="KW-0413">Isomerase</keyword>
<dbReference type="EC" id="5.3.1.8" evidence="5"/>
<dbReference type="Proteomes" id="UP000267821">
    <property type="component" value="Unassembled WGS sequence"/>
</dbReference>
<dbReference type="STRING" id="1051890.A0A3N4LW55"/>
<dbReference type="PIRSF" id="PIRSF001480">
    <property type="entry name" value="Mannose-6-phosphate_isomerase"/>
    <property type="match status" value="1"/>
</dbReference>
<keyword evidence="7 12" id="KW-0479">Metal-binding</keyword>
<dbReference type="PANTHER" id="PTHR10309">
    <property type="entry name" value="MANNOSE-6-PHOSPHATE ISOMERASE"/>
    <property type="match status" value="1"/>
</dbReference>
<dbReference type="AlphaFoldDB" id="A0A3N4LW55"/>
<dbReference type="InterPro" id="IPR046458">
    <property type="entry name" value="PMI_typeI_hel"/>
</dbReference>
<evidence type="ECO:0000256" key="1">
    <source>
        <dbReference type="ARBA" id="ARBA00000757"/>
    </source>
</evidence>
<evidence type="ECO:0000256" key="13">
    <source>
        <dbReference type="SAM" id="MobiDB-lite"/>
    </source>
</evidence>
<feature type="domain" description="Phosphomannose isomerase type I helical insertion" evidence="15">
    <location>
        <begin position="196"/>
        <end position="272"/>
    </location>
</feature>
<feature type="binding site" evidence="12">
    <location>
        <position position="131"/>
    </location>
    <ligand>
        <name>Zn(2+)</name>
        <dbReference type="ChEBI" id="CHEBI:29105"/>
    </ligand>
</feature>
<protein>
    <recommendedName>
        <fullName evidence="6">Mannose-6-phosphate isomerase</fullName>
        <ecNumber evidence="5">5.3.1.8</ecNumber>
    </recommendedName>
    <alternativeName>
        <fullName evidence="10">Phosphohexomutase</fullName>
    </alternativeName>
    <alternativeName>
        <fullName evidence="11">Phosphomannose isomerase</fullName>
    </alternativeName>
</protein>
<dbReference type="InterPro" id="IPR014710">
    <property type="entry name" value="RmlC-like_jellyroll"/>
</dbReference>
<feature type="domain" description="Phosphomannose isomerase type I catalytic" evidence="14">
    <location>
        <begin position="16"/>
        <end position="162"/>
    </location>
</feature>
<dbReference type="EMBL" id="ML121536">
    <property type="protein sequence ID" value="RPB25918.1"/>
    <property type="molecule type" value="Genomic_DNA"/>
</dbReference>
<dbReference type="PRINTS" id="PR00714">
    <property type="entry name" value="MAN6PISMRASE"/>
</dbReference>
<dbReference type="CDD" id="cd07011">
    <property type="entry name" value="cupin_PMI_type_I_N"/>
    <property type="match status" value="1"/>
</dbReference>
<name>A0A3N4LW55_9PEZI</name>
<reference evidence="16 17" key="1">
    <citation type="journal article" date="2018" name="Nat. Ecol. Evol.">
        <title>Pezizomycetes genomes reveal the molecular basis of ectomycorrhizal truffle lifestyle.</title>
        <authorList>
            <person name="Murat C."/>
            <person name="Payen T."/>
            <person name="Noel B."/>
            <person name="Kuo A."/>
            <person name="Morin E."/>
            <person name="Chen J."/>
            <person name="Kohler A."/>
            <person name="Krizsan K."/>
            <person name="Balestrini R."/>
            <person name="Da Silva C."/>
            <person name="Montanini B."/>
            <person name="Hainaut M."/>
            <person name="Levati E."/>
            <person name="Barry K.W."/>
            <person name="Belfiori B."/>
            <person name="Cichocki N."/>
            <person name="Clum A."/>
            <person name="Dockter R.B."/>
            <person name="Fauchery L."/>
            <person name="Guy J."/>
            <person name="Iotti M."/>
            <person name="Le Tacon F."/>
            <person name="Lindquist E.A."/>
            <person name="Lipzen A."/>
            <person name="Malagnac F."/>
            <person name="Mello A."/>
            <person name="Molinier V."/>
            <person name="Miyauchi S."/>
            <person name="Poulain J."/>
            <person name="Riccioni C."/>
            <person name="Rubini A."/>
            <person name="Sitrit Y."/>
            <person name="Splivallo R."/>
            <person name="Traeger S."/>
            <person name="Wang M."/>
            <person name="Zifcakova L."/>
            <person name="Wipf D."/>
            <person name="Zambonelli A."/>
            <person name="Paolocci F."/>
            <person name="Nowrousian M."/>
            <person name="Ottonello S."/>
            <person name="Baldrian P."/>
            <person name="Spatafora J.W."/>
            <person name="Henrissat B."/>
            <person name="Nagy L.G."/>
            <person name="Aury J.M."/>
            <person name="Wincker P."/>
            <person name="Grigoriev I.V."/>
            <person name="Bonfante P."/>
            <person name="Martin F.M."/>
        </authorList>
    </citation>
    <scope>NUCLEOTIDE SEQUENCE [LARGE SCALE GENOMIC DNA]</scope>
    <source>
        <strain evidence="16 17">ATCC MYA-4762</strain>
    </source>
</reference>
<dbReference type="InterPro" id="IPR011051">
    <property type="entry name" value="RmlC_Cupin_sf"/>
</dbReference>
<dbReference type="Gene3D" id="1.10.441.10">
    <property type="entry name" value="Phosphomannose Isomerase, domain 2"/>
    <property type="match status" value="1"/>
</dbReference>
<dbReference type="Pfam" id="PF20511">
    <property type="entry name" value="PMI_typeI_cat"/>
    <property type="match status" value="1"/>
</dbReference>
<dbReference type="GO" id="GO:0008270">
    <property type="term" value="F:zinc ion binding"/>
    <property type="evidence" value="ECO:0007669"/>
    <property type="project" value="InterPro"/>
</dbReference>
<proteinExistence type="inferred from homology"/>
<dbReference type="InterPro" id="IPR016305">
    <property type="entry name" value="Mannose-6-P_Isomerase"/>
</dbReference>
<organism evidence="16 17">
    <name type="scientific">Terfezia boudieri ATCC MYA-4762</name>
    <dbReference type="NCBI Taxonomy" id="1051890"/>
    <lineage>
        <taxon>Eukaryota</taxon>
        <taxon>Fungi</taxon>
        <taxon>Dikarya</taxon>
        <taxon>Ascomycota</taxon>
        <taxon>Pezizomycotina</taxon>
        <taxon>Pezizomycetes</taxon>
        <taxon>Pezizales</taxon>
        <taxon>Pezizaceae</taxon>
        <taxon>Terfezia</taxon>
    </lineage>
</organism>
<evidence type="ECO:0000256" key="11">
    <source>
        <dbReference type="ARBA" id="ARBA00030762"/>
    </source>
</evidence>
<evidence type="ECO:0000256" key="4">
    <source>
        <dbReference type="ARBA" id="ARBA00010772"/>
    </source>
</evidence>
<evidence type="ECO:0000256" key="3">
    <source>
        <dbReference type="ARBA" id="ARBA00004666"/>
    </source>
</evidence>
<dbReference type="GO" id="GO:0005975">
    <property type="term" value="P:carbohydrate metabolic process"/>
    <property type="evidence" value="ECO:0007669"/>
    <property type="project" value="InterPro"/>
</dbReference>
<dbReference type="InParanoid" id="A0A3N4LW55"/>
<keyword evidence="17" id="KW-1185">Reference proteome</keyword>
<comment type="cofactor">
    <cofactor evidence="12">
        <name>Zn(2+)</name>
        <dbReference type="ChEBI" id="CHEBI:29105"/>
    </cofactor>
    <text evidence="12">Binds 1 zinc ion per subunit.</text>
</comment>
<feature type="binding site" evidence="12">
    <location>
        <position position="129"/>
    </location>
    <ligand>
        <name>Zn(2+)</name>
        <dbReference type="ChEBI" id="CHEBI:29105"/>
    </ligand>
</feature>
<evidence type="ECO:0000256" key="10">
    <source>
        <dbReference type="ARBA" id="ARBA00029741"/>
    </source>
</evidence>
<dbReference type="Pfam" id="PF20512">
    <property type="entry name" value="PMI_typeI_hel"/>
    <property type="match status" value="1"/>
</dbReference>
<evidence type="ECO:0000259" key="14">
    <source>
        <dbReference type="Pfam" id="PF20511"/>
    </source>
</evidence>
<gene>
    <name evidence="16" type="ORF">L211DRAFT_782294</name>
</gene>
<evidence type="ECO:0000256" key="5">
    <source>
        <dbReference type="ARBA" id="ARBA00011956"/>
    </source>
</evidence>
<accession>A0A3N4LW55</accession>
<dbReference type="Gene3D" id="2.60.120.10">
    <property type="entry name" value="Jelly Rolls"/>
    <property type="match status" value="2"/>
</dbReference>